<evidence type="ECO:0000313" key="3">
    <source>
        <dbReference type="EMBL" id="RJF73749.1"/>
    </source>
</evidence>
<dbReference type="Gene3D" id="3.40.50.1820">
    <property type="entry name" value="alpha/beta hydrolase"/>
    <property type="match status" value="1"/>
</dbReference>
<accession>A0A418VCL2</accession>
<dbReference type="Proteomes" id="UP000286287">
    <property type="component" value="Unassembled WGS sequence"/>
</dbReference>
<protein>
    <submittedName>
        <fullName evidence="3">Alpha/beta hydrolase</fullName>
    </submittedName>
</protein>
<dbReference type="OrthoDB" id="9773293at2"/>
<organism evidence="3 4">
    <name type="scientific">Deinococcus cavernae</name>
    <dbReference type="NCBI Taxonomy" id="2320857"/>
    <lineage>
        <taxon>Bacteria</taxon>
        <taxon>Thermotogati</taxon>
        <taxon>Deinococcota</taxon>
        <taxon>Deinococci</taxon>
        <taxon>Deinococcales</taxon>
        <taxon>Deinococcaceae</taxon>
        <taxon>Deinococcus</taxon>
    </lineage>
</organism>
<dbReference type="AlphaFoldDB" id="A0A418VCL2"/>
<keyword evidence="4" id="KW-1185">Reference proteome</keyword>
<name>A0A418VCL2_9DEIO</name>
<reference evidence="3 4" key="1">
    <citation type="submission" date="2018-09" db="EMBL/GenBank/DDBJ databases">
        <authorList>
            <person name="Zhu H."/>
        </authorList>
    </citation>
    <scope>NUCLEOTIDE SEQUENCE [LARGE SCALE GENOMIC DNA]</scope>
    <source>
        <strain evidence="3 4">K2S05-167</strain>
    </source>
</reference>
<evidence type="ECO:0000256" key="1">
    <source>
        <dbReference type="ARBA" id="ARBA00022801"/>
    </source>
</evidence>
<dbReference type="EMBL" id="QYUJ01000014">
    <property type="protein sequence ID" value="RJF73749.1"/>
    <property type="molecule type" value="Genomic_DNA"/>
</dbReference>
<dbReference type="Pfam" id="PF00561">
    <property type="entry name" value="Abhydrolase_1"/>
    <property type="match status" value="1"/>
</dbReference>
<proteinExistence type="predicted"/>
<dbReference type="SUPFAM" id="SSF53474">
    <property type="entry name" value="alpha/beta-Hydrolases"/>
    <property type="match status" value="1"/>
</dbReference>
<dbReference type="InterPro" id="IPR029058">
    <property type="entry name" value="AB_hydrolase_fold"/>
</dbReference>
<comment type="caution">
    <text evidence="3">The sequence shown here is derived from an EMBL/GenBank/DDBJ whole genome shotgun (WGS) entry which is preliminary data.</text>
</comment>
<dbReference type="InterPro" id="IPR000073">
    <property type="entry name" value="AB_hydrolase_1"/>
</dbReference>
<sequence length="287" mass="31943">MPGFRRRTVPLPGLHLRLTEAGQGEPVLLLHGFPQHSHEWRHIIPELARHYHVIAPDLRGAGQTDAPAGGYQRGPLLQDVLNLLDALHLPRVHLIAHDWSALIGYQLCLQQPQRVASYVALGPHPFVTFNPRMLPGMWRLWFQYAIATPFIGPHFLGGGRQPLARYLFTAHTARPGQWTEAELEPFLAPLRQPARAAGALYRGFILRELAFILGGWNRKKHLTTPTVALHGAQDATLPATFLGGYQKYAPNMTLRLVDGAAHYLADERPDVVTAEAMKLFAAHPISV</sequence>
<gene>
    <name evidence="3" type="ORF">D3875_13520</name>
</gene>
<evidence type="ECO:0000313" key="4">
    <source>
        <dbReference type="Proteomes" id="UP000286287"/>
    </source>
</evidence>
<feature type="domain" description="AB hydrolase-1" evidence="2">
    <location>
        <begin position="26"/>
        <end position="269"/>
    </location>
</feature>
<keyword evidence="1 3" id="KW-0378">Hydrolase</keyword>
<dbReference type="PANTHER" id="PTHR43329">
    <property type="entry name" value="EPOXIDE HYDROLASE"/>
    <property type="match status" value="1"/>
</dbReference>
<dbReference type="InterPro" id="IPR000639">
    <property type="entry name" value="Epox_hydrolase-like"/>
</dbReference>
<dbReference type="PRINTS" id="PR00412">
    <property type="entry name" value="EPOXHYDRLASE"/>
</dbReference>
<dbReference type="GO" id="GO:0016787">
    <property type="term" value="F:hydrolase activity"/>
    <property type="evidence" value="ECO:0007669"/>
    <property type="project" value="UniProtKB-KW"/>
</dbReference>
<evidence type="ECO:0000259" key="2">
    <source>
        <dbReference type="Pfam" id="PF00561"/>
    </source>
</evidence>